<dbReference type="InterPro" id="IPR013785">
    <property type="entry name" value="Aldolase_TIM"/>
</dbReference>
<evidence type="ECO:0000313" key="6">
    <source>
        <dbReference type="EMBL" id="AMM53151.1"/>
    </source>
</evidence>
<evidence type="ECO:0000256" key="4">
    <source>
        <dbReference type="ARBA" id="ARBA00023014"/>
    </source>
</evidence>
<dbReference type="InterPro" id="IPR058240">
    <property type="entry name" value="rSAM_sf"/>
</dbReference>
<dbReference type="Proteomes" id="UP000070587">
    <property type="component" value="Chromosome"/>
</dbReference>
<evidence type="ECO:0000256" key="1">
    <source>
        <dbReference type="ARBA" id="ARBA00022691"/>
    </source>
</evidence>
<dbReference type="Gene3D" id="3.20.20.70">
    <property type="entry name" value="Aldolase class I"/>
    <property type="match status" value="1"/>
</dbReference>
<evidence type="ECO:0000259" key="5">
    <source>
        <dbReference type="PROSITE" id="PS51918"/>
    </source>
</evidence>
<dbReference type="InterPro" id="IPR006638">
    <property type="entry name" value="Elp3/MiaA/NifB-like_rSAM"/>
</dbReference>
<keyword evidence="1" id="KW-0949">S-adenosyl-L-methionine</keyword>
<dbReference type="PROSITE" id="PS51918">
    <property type="entry name" value="RADICAL_SAM"/>
    <property type="match status" value="1"/>
</dbReference>
<dbReference type="Pfam" id="PF04055">
    <property type="entry name" value="Radical_SAM"/>
    <property type="match status" value="1"/>
</dbReference>
<keyword evidence="2" id="KW-0479">Metal-binding</keyword>
<dbReference type="InterPro" id="IPR034422">
    <property type="entry name" value="HydE/PylB-like"/>
</dbReference>
<dbReference type="KEGG" id="pyc:TQ32_00565"/>
<dbReference type="OrthoDB" id="15118at2157"/>
<dbReference type="SFLD" id="SFLDG01098">
    <property type="entry name" value="Uncharacterised_Radical_SAM_Su"/>
    <property type="match status" value="1"/>
</dbReference>
<proteinExistence type="predicted"/>
<evidence type="ECO:0000256" key="3">
    <source>
        <dbReference type="ARBA" id="ARBA00023004"/>
    </source>
</evidence>
<dbReference type="SUPFAM" id="SSF102114">
    <property type="entry name" value="Radical SAM enzymes"/>
    <property type="match status" value="1"/>
</dbReference>
<dbReference type="GO" id="GO:0051536">
    <property type="term" value="F:iron-sulfur cluster binding"/>
    <property type="evidence" value="ECO:0007669"/>
    <property type="project" value="UniProtKB-KW"/>
</dbReference>
<dbReference type="PANTHER" id="PTHR43726:SF1">
    <property type="entry name" value="BIOTIN SYNTHASE"/>
    <property type="match status" value="1"/>
</dbReference>
<dbReference type="InterPro" id="IPR007197">
    <property type="entry name" value="rSAM"/>
</dbReference>
<dbReference type="SFLD" id="SFLDS00029">
    <property type="entry name" value="Radical_SAM"/>
    <property type="match status" value="1"/>
</dbReference>
<reference evidence="6 7" key="2">
    <citation type="journal article" date="2016" name="Int. J. Syst. Evol. Microbiol.">
        <title>Pyrococcus kukulkanii sp. nov., a hyperthermophilic, piezophilic archaeon isolated from a deep-sea hydrothermal vent.</title>
        <authorList>
            <person name="Callac N."/>
            <person name="Oger P."/>
            <person name="Lesongeur F."/>
            <person name="Rattray J.E."/>
            <person name="Vannier P."/>
            <person name="Michoud G."/>
            <person name="Beauverger M."/>
            <person name="Gayet N."/>
            <person name="Rouxel O."/>
            <person name="Jebbar M."/>
            <person name="Godfroy A."/>
        </authorList>
    </citation>
    <scope>NUCLEOTIDE SEQUENCE [LARGE SCALE GENOMIC DNA]</scope>
    <source>
        <strain evidence="6 7">NCB100</strain>
    </source>
</reference>
<dbReference type="EMBL" id="CP010835">
    <property type="protein sequence ID" value="AMM53151.1"/>
    <property type="molecule type" value="Genomic_DNA"/>
</dbReference>
<dbReference type="RefSeq" id="WP_068320018.1">
    <property type="nucleotide sequence ID" value="NZ_CP010835.1"/>
</dbReference>
<dbReference type="GeneID" id="28490277"/>
<evidence type="ECO:0000313" key="7">
    <source>
        <dbReference type="Proteomes" id="UP000070587"/>
    </source>
</evidence>
<feature type="domain" description="Radical SAM core" evidence="5">
    <location>
        <begin position="21"/>
        <end position="246"/>
    </location>
</feature>
<dbReference type="GO" id="GO:0046872">
    <property type="term" value="F:metal ion binding"/>
    <property type="evidence" value="ECO:0007669"/>
    <property type="project" value="UniProtKB-KW"/>
</dbReference>
<dbReference type="AlphaFoldDB" id="A0A127B6Z7"/>
<sequence length="308" mass="35399">MKVRVSYGTAIAMGLVKAKLLARPTTAYLMTYYEGKCLNDCKFCPQARSSRASADKLSRVTWPAFDLSQVVEKFPQGGFRRICLQTIDYPGLIDDVFTILRAFRRYNTPISVSITPVERCVLEEFKKLNVDYIGIGLDVASEWLYNEIKVSRHSWEDMWSFFDDVIEVFGKGRAVVHIIVGLGETDYELLRTIAEVYERGGIVSLFAFTPIKGTPLENYKPPSVKRYRRIQWAHYLIKTGKATLRDFEFDEDGNLVGFPRDGVNPIAFVTQGCPWCNRPYYNERPGKEPYNFPTSEMVEIENIKKELF</sequence>
<protein>
    <submittedName>
        <fullName evidence="6">Biotin synthase</fullName>
    </submittedName>
</protein>
<gene>
    <name evidence="6" type="ORF">TQ32_00565</name>
</gene>
<dbReference type="CDD" id="cd01335">
    <property type="entry name" value="Radical_SAM"/>
    <property type="match status" value="1"/>
</dbReference>
<name>A0A127B6Z7_9EURY</name>
<dbReference type="GO" id="GO:0016740">
    <property type="term" value="F:transferase activity"/>
    <property type="evidence" value="ECO:0007669"/>
    <property type="project" value="TreeGrafter"/>
</dbReference>
<keyword evidence="3" id="KW-0408">Iron</keyword>
<keyword evidence="4" id="KW-0411">Iron-sulfur</keyword>
<evidence type="ECO:0000256" key="2">
    <source>
        <dbReference type="ARBA" id="ARBA00022723"/>
    </source>
</evidence>
<organism evidence="6 7">
    <name type="scientific">Pyrococcus kukulkanii</name>
    <dbReference type="NCBI Taxonomy" id="1609559"/>
    <lineage>
        <taxon>Archaea</taxon>
        <taxon>Methanobacteriati</taxon>
        <taxon>Methanobacteriota</taxon>
        <taxon>Thermococci</taxon>
        <taxon>Thermococcales</taxon>
        <taxon>Thermococcaceae</taxon>
        <taxon>Pyrococcus</taxon>
    </lineage>
</organism>
<dbReference type="PATRIC" id="fig|1609559.3.peg.116"/>
<dbReference type="SMART" id="SM00729">
    <property type="entry name" value="Elp3"/>
    <property type="match status" value="1"/>
</dbReference>
<dbReference type="PANTHER" id="PTHR43726">
    <property type="entry name" value="3-METHYLORNITHINE SYNTHASE"/>
    <property type="match status" value="1"/>
</dbReference>
<reference evidence="7" key="1">
    <citation type="submission" date="2015-02" db="EMBL/GenBank/DDBJ databases">
        <title>Pyrococcus kukulkanii sp. nov., a novel hyperthermophilic archaeon isolated from a deep-sea hydrothermal vent at the Guaymas Basin.</title>
        <authorList>
            <person name="Oger P.M."/>
            <person name="Callac N."/>
            <person name="Jebbar M."/>
            <person name="Godfroy A."/>
        </authorList>
    </citation>
    <scope>NUCLEOTIDE SEQUENCE [LARGE SCALE GENOMIC DNA]</scope>
    <source>
        <strain evidence="7">NCB100</strain>
    </source>
</reference>
<dbReference type="STRING" id="1609559.TQ32_00565"/>
<accession>A0A127B6Z7</accession>